<evidence type="ECO:0000256" key="1">
    <source>
        <dbReference type="ARBA" id="ARBA00009437"/>
    </source>
</evidence>
<dbReference type="InterPro" id="IPR005119">
    <property type="entry name" value="LysR_subst-bd"/>
</dbReference>
<dbReference type="AlphaFoldDB" id="A0A4U1IFR9"/>
<sequence>MHIVHIRDLDLNLLVVFDALLRERSVTRAAEEIGLSQGAMSHALNRLRTFFEDPLFVKTPGGMAPTPKAELLGATVIDVIATLRQNVVSQARFDPSTARRTFVLCMTDMGELVFLPPLIRRLRKAAPHCTLRSVQVPLEKIEGLLASGEADLALGSIHAAPEGLFQQQLFLHAFVTMVSVRNRAVGKTITREQFEALPQIAVSLSGRANGAYDSAFDEYGIKRNVYLTTPHFLTVPHLIDAFPDLIATVPLELGNVFAKLGTVRTLPPPVSLPPFALRQHWHPRFHADSANIWLRQLVKTMFERYPEVADD</sequence>
<dbReference type="PROSITE" id="PS50931">
    <property type="entry name" value="HTH_LYSR"/>
    <property type="match status" value="1"/>
</dbReference>
<evidence type="ECO:0000313" key="6">
    <source>
        <dbReference type="EMBL" id="TKC92589.1"/>
    </source>
</evidence>
<dbReference type="PRINTS" id="PR00039">
    <property type="entry name" value="HTHLYSR"/>
</dbReference>
<dbReference type="Pfam" id="PF00126">
    <property type="entry name" value="HTH_1"/>
    <property type="match status" value="1"/>
</dbReference>
<evidence type="ECO:0000256" key="3">
    <source>
        <dbReference type="ARBA" id="ARBA00023125"/>
    </source>
</evidence>
<dbReference type="Proteomes" id="UP000305539">
    <property type="component" value="Unassembled WGS sequence"/>
</dbReference>
<organism evidence="6 7">
    <name type="scientific">Trinickia terrae</name>
    <dbReference type="NCBI Taxonomy" id="2571161"/>
    <lineage>
        <taxon>Bacteria</taxon>
        <taxon>Pseudomonadati</taxon>
        <taxon>Pseudomonadota</taxon>
        <taxon>Betaproteobacteria</taxon>
        <taxon>Burkholderiales</taxon>
        <taxon>Burkholderiaceae</taxon>
        <taxon>Trinickia</taxon>
    </lineage>
</organism>
<dbReference type="InterPro" id="IPR036390">
    <property type="entry name" value="WH_DNA-bd_sf"/>
</dbReference>
<dbReference type="PANTHER" id="PTHR30118">
    <property type="entry name" value="HTH-TYPE TRANSCRIPTIONAL REGULATOR LEUO-RELATED"/>
    <property type="match status" value="1"/>
</dbReference>
<keyword evidence="7" id="KW-1185">Reference proteome</keyword>
<dbReference type="InterPro" id="IPR050389">
    <property type="entry name" value="LysR-type_TF"/>
</dbReference>
<comment type="similarity">
    <text evidence="1">Belongs to the LysR transcriptional regulatory family.</text>
</comment>
<dbReference type="CDD" id="cd08459">
    <property type="entry name" value="PBP2_DntR_NahR_LinR_like"/>
    <property type="match status" value="1"/>
</dbReference>
<dbReference type="InterPro" id="IPR000847">
    <property type="entry name" value="LysR_HTH_N"/>
</dbReference>
<evidence type="ECO:0000313" key="7">
    <source>
        <dbReference type="Proteomes" id="UP000305539"/>
    </source>
</evidence>
<dbReference type="Pfam" id="PF03466">
    <property type="entry name" value="LysR_substrate"/>
    <property type="match status" value="1"/>
</dbReference>
<keyword evidence="2" id="KW-0805">Transcription regulation</keyword>
<dbReference type="InterPro" id="IPR036388">
    <property type="entry name" value="WH-like_DNA-bd_sf"/>
</dbReference>
<keyword evidence="4" id="KW-0804">Transcription</keyword>
<dbReference type="Gene3D" id="3.40.190.10">
    <property type="entry name" value="Periplasmic binding protein-like II"/>
    <property type="match status" value="2"/>
</dbReference>
<dbReference type="RefSeq" id="WP_136892372.1">
    <property type="nucleotide sequence ID" value="NZ_SWJE01000001.1"/>
</dbReference>
<protein>
    <submittedName>
        <fullName evidence="6">LysR family transcriptional regulator</fullName>
    </submittedName>
</protein>
<dbReference type="GO" id="GO:0003700">
    <property type="term" value="F:DNA-binding transcription factor activity"/>
    <property type="evidence" value="ECO:0007669"/>
    <property type="project" value="InterPro"/>
</dbReference>
<evidence type="ECO:0000256" key="2">
    <source>
        <dbReference type="ARBA" id="ARBA00023015"/>
    </source>
</evidence>
<proteinExistence type="inferred from homology"/>
<keyword evidence="3" id="KW-0238">DNA-binding</keyword>
<feature type="domain" description="HTH lysR-type" evidence="5">
    <location>
        <begin position="9"/>
        <end position="66"/>
    </location>
</feature>
<dbReference type="OrthoDB" id="5495633at2"/>
<dbReference type="SUPFAM" id="SSF46785">
    <property type="entry name" value="Winged helix' DNA-binding domain"/>
    <property type="match status" value="1"/>
</dbReference>
<dbReference type="EMBL" id="SWJE01000001">
    <property type="protein sequence ID" value="TKC92589.1"/>
    <property type="molecule type" value="Genomic_DNA"/>
</dbReference>
<dbReference type="Gene3D" id="1.10.10.10">
    <property type="entry name" value="Winged helix-like DNA-binding domain superfamily/Winged helix DNA-binding domain"/>
    <property type="match status" value="1"/>
</dbReference>
<accession>A0A4U1IFR9</accession>
<evidence type="ECO:0000259" key="5">
    <source>
        <dbReference type="PROSITE" id="PS50931"/>
    </source>
</evidence>
<dbReference type="SUPFAM" id="SSF53850">
    <property type="entry name" value="Periplasmic binding protein-like II"/>
    <property type="match status" value="1"/>
</dbReference>
<dbReference type="PANTHER" id="PTHR30118:SF15">
    <property type="entry name" value="TRANSCRIPTIONAL REGULATORY PROTEIN"/>
    <property type="match status" value="1"/>
</dbReference>
<reference evidence="6 7" key="1">
    <citation type="submission" date="2019-04" db="EMBL/GenBank/DDBJ databases">
        <title>Trinickia sp. 7GSK02, isolated from subtropical forest soil.</title>
        <authorList>
            <person name="Gao Z.-H."/>
            <person name="Qiu L.-H."/>
        </authorList>
    </citation>
    <scope>NUCLEOTIDE SEQUENCE [LARGE SCALE GENOMIC DNA]</scope>
    <source>
        <strain evidence="6 7">7GSK02</strain>
    </source>
</reference>
<gene>
    <name evidence="6" type="ORF">FAZ69_02665</name>
</gene>
<dbReference type="GO" id="GO:0003677">
    <property type="term" value="F:DNA binding"/>
    <property type="evidence" value="ECO:0007669"/>
    <property type="project" value="UniProtKB-KW"/>
</dbReference>
<name>A0A4U1IFR9_9BURK</name>
<evidence type="ECO:0000256" key="4">
    <source>
        <dbReference type="ARBA" id="ARBA00023163"/>
    </source>
</evidence>
<comment type="caution">
    <text evidence="6">The sequence shown here is derived from an EMBL/GenBank/DDBJ whole genome shotgun (WGS) entry which is preliminary data.</text>
</comment>